<name>A0ABU2ABQ2_9BURK</name>
<organism evidence="1 2">
    <name type="scientific">Roseateles asaccharophilus</name>
    <dbReference type="NCBI Taxonomy" id="582607"/>
    <lineage>
        <taxon>Bacteria</taxon>
        <taxon>Pseudomonadati</taxon>
        <taxon>Pseudomonadota</taxon>
        <taxon>Betaproteobacteria</taxon>
        <taxon>Burkholderiales</taxon>
        <taxon>Sphaerotilaceae</taxon>
        <taxon>Roseateles</taxon>
    </lineage>
</organism>
<dbReference type="InterPro" id="IPR029063">
    <property type="entry name" value="SAM-dependent_MTases_sf"/>
</dbReference>
<dbReference type="Proteomes" id="UP001180825">
    <property type="component" value="Unassembled WGS sequence"/>
</dbReference>
<dbReference type="EMBL" id="JAVDXV010000007">
    <property type="protein sequence ID" value="MDR7334639.1"/>
    <property type="molecule type" value="Genomic_DNA"/>
</dbReference>
<dbReference type="RefSeq" id="WP_310331199.1">
    <property type="nucleotide sequence ID" value="NZ_JAVDXV010000007.1"/>
</dbReference>
<protein>
    <submittedName>
        <fullName evidence="1">Cephalosporin hydroxylase</fullName>
    </submittedName>
</protein>
<sequence length="214" mass="24284">MNLWQDFKTNDQKLVHKWVHYFPIYERHLAPFRNRTITLLEIGVFKGGSLQMWQRFLGPLATIVGIDINPECKQHEEPGIHVRIGDQSDPKFLQSLIDEFGTFDIVIDDGSHKMNHLVATFEFLYPRIAKNGLYIAEDLHTCYWPEYGGGVNEPGSFVNVSKSLVDKLNADHSRGAIEADFVARNTFGISFYDSVIVYERGTIPVKAAPTIGRG</sequence>
<dbReference type="SUPFAM" id="SSF53335">
    <property type="entry name" value="S-adenosyl-L-methionine-dependent methyltransferases"/>
    <property type="match status" value="1"/>
</dbReference>
<accession>A0ABU2ABQ2</accession>
<keyword evidence="2" id="KW-1185">Reference proteome</keyword>
<reference evidence="1 2" key="1">
    <citation type="submission" date="2023-07" db="EMBL/GenBank/DDBJ databases">
        <title>Sorghum-associated microbial communities from plants grown in Nebraska, USA.</title>
        <authorList>
            <person name="Schachtman D."/>
        </authorList>
    </citation>
    <scope>NUCLEOTIDE SEQUENCE [LARGE SCALE GENOMIC DNA]</scope>
    <source>
        <strain evidence="1 2">BE316</strain>
    </source>
</reference>
<evidence type="ECO:0000313" key="1">
    <source>
        <dbReference type="EMBL" id="MDR7334639.1"/>
    </source>
</evidence>
<dbReference type="Pfam" id="PF13578">
    <property type="entry name" value="Methyltransf_24"/>
    <property type="match status" value="1"/>
</dbReference>
<comment type="caution">
    <text evidence="1">The sequence shown here is derived from an EMBL/GenBank/DDBJ whole genome shotgun (WGS) entry which is preliminary data.</text>
</comment>
<dbReference type="Gene3D" id="3.40.50.150">
    <property type="entry name" value="Vaccinia Virus protein VP39"/>
    <property type="match status" value="1"/>
</dbReference>
<proteinExistence type="predicted"/>
<evidence type="ECO:0000313" key="2">
    <source>
        <dbReference type="Proteomes" id="UP001180825"/>
    </source>
</evidence>
<gene>
    <name evidence="1" type="ORF">J2X21_003795</name>
</gene>